<dbReference type="EMBL" id="JBBNAF010000004">
    <property type="protein sequence ID" value="KAK9152506.1"/>
    <property type="molecule type" value="Genomic_DNA"/>
</dbReference>
<protein>
    <submittedName>
        <fullName evidence="2">Uncharacterized protein</fullName>
    </submittedName>
</protein>
<gene>
    <name evidence="3" type="ORF">Syun_010815</name>
    <name evidence="2" type="ORF">Syun_031630</name>
</gene>
<keyword evidence="4" id="KW-1185">Reference proteome</keyword>
<sequence>MGIKEVLSSTSDAVKNNLSPDLITPIGSACWSSYNMGCSALKSVNNGAQKLSGFVKDPESRERIGWCVAHPLAREGLKLIPGVSYAVGLAEATIKYHHGVVSNDKKVEFLVEQMNREIKEMQAENKQLKAELESIKGSVHSSNALTTSCCSIVSSTVAEKPEEVLSSFMLKGIKFKDLLGDQVIPIRGEFEYDPHLVMDDGPK</sequence>
<reference evidence="2 4" key="1">
    <citation type="submission" date="2024-01" db="EMBL/GenBank/DDBJ databases">
        <title>Genome assemblies of Stephania.</title>
        <authorList>
            <person name="Yang L."/>
        </authorList>
    </citation>
    <scope>NUCLEOTIDE SEQUENCE [LARGE SCALE GENOMIC DNA]</scope>
    <source>
        <strain evidence="2">YNDBR</strain>
        <tissue evidence="2">Leaf</tissue>
    </source>
</reference>
<accession>A0AAP0DW68</accession>
<organism evidence="2 4">
    <name type="scientific">Stephania yunnanensis</name>
    <dbReference type="NCBI Taxonomy" id="152371"/>
    <lineage>
        <taxon>Eukaryota</taxon>
        <taxon>Viridiplantae</taxon>
        <taxon>Streptophyta</taxon>
        <taxon>Embryophyta</taxon>
        <taxon>Tracheophyta</taxon>
        <taxon>Spermatophyta</taxon>
        <taxon>Magnoliopsida</taxon>
        <taxon>Ranunculales</taxon>
        <taxon>Menispermaceae</taxon>
        <taxon>Menispermoideae</taxon>
        <taxon>Cissampelideae</taxon>
        <taxon>Stephania</taxon>
    </lineage>
</organism>
<dbReference type="AlphaFoldDB" id="A0AAP0DW68"/>
<name>A0AAP0DW68_9MAGN</name>
<comment type="caution">
    <text evidence="2">The sequence shown here is derived from an EMBL/GenBank/DDBJ whole genome shotgun (WGS) entry which is preliminary data.</text>
</comment>
<evidence type="ECO:0000313" key="3">
    <source>
        <dbReference type="EMBL" id="KAK9152506.1"/>
    </source>
</evidence>
<feature type="coiled-coil region" evidence="1">
    <location>
        <begin position="104"/>
        <end position="138"/>
    </location>
</feature>
<keyword evidence="1" id="KW-0175">Coiled coil</keyword>
<evidence type="ECO:0000313" key="4">
    <source>
        <dbReference type="Proteomes" id="UP001420932"/>
    </source>
</evidence>
<dbReference type="Proteomes" id="UP001420932">
    <property type="component" value="Unassembled WGS sequence"/>
</dbReference>
<dbReference type="CDD" id="cd14686">
    <property type="entry name" value="bZIP"/>
    <property type="match status" value="1"/>
</dbReference>
<proteinExistence type="predicted"/>
<evidence type="ECO:0000256" key="1">
    <source>
        <dbReference type="SAM" id="Coils"/>
    </source>
</evidence>
<dbReference type="EMBL" id="JBBNAF010000034">
    <property type="protein sequence ID" value="KAK9082181.1"/>
    <property type="molecule type" value="Genomic_DNA"/>
</dbReference>
<evidence type="ECO:0000313" key="2">
    <source>
        <dbReference type="EMBL" id="KAK9082181.1"/>
    </source>
</evidence>